<accession>A0ABV6RF74</accession>
<dbReference type="Proteomes" id="UP001589793">
    <property type="component" value="Unassembled WGS sequence"/>
</dbReference>
<keyword evidence="2" id="KW-1185">Reference proteome</keyword>
<evidence type="ECO:0008006" key="3">
    <source>
        <dbReference type="Google" id="ProtNLM"/>
    </source>
</evidence>
<evidence type="ECO:0000313" key="1">
    <source>
        <dbReference type="EMBL" id="MFC0675655.1"/>
    </source>
</evidence>
<sequence length="94" mass="10056">MTDAAQTAAAEQDRLIGELLRALATDDALDPHVLEIRAQLAEATARTGAHEDAVKQADELLKDAQREHGPEHPSALRARAAVDLVLDLAGIERS</sequence>
<protein>
    <recommendedName>
        <fullName evidence="3">Tetratricopeptide repeat protein</fullName>
    </recommendedName>
</protein>
<proteinExistence type="predicted"/>
<dbReference type="EMBL" id="JBHLSV010000027">
    <property type="protein sequence ID" value="MFC0675655.1"/>
    <property type="molecule type" value="Genomic_DNA"/>
</dbReference>
<gene>
    <name evidence="1" type="ORF">ACFFF6_17030</name>
</gene>
<name>A0ABV6RF74_9MICO</name>
<organism evidence="1 2">
    <name type="scientific">Brachybacterium hainanense</name>
    <dbReference type="NCBI Taxonomy" id="1541174"/>
    <lineage>
        <taxon>Bacteria</taxon>
        <taxon>Bacillati</taxon>
        <taxon>Actinomycetota</taxon>
        <taxon>Actinomycetes</taxon>
        <taxon>Micrococcales</taxon>
        <taxon>Dermabacteraceae</taxon>
        <taxon>Brachybacterium</taxon>
    </lineage>
</organism>
<dbReference type="InterPro" id="IPR011990">
    <property type="entry name" value="TPR-like_helical_dom_sf"/>
</dbReference>
<reference evidence="1 2" key="1">
    <citation type="submission" date="2024-09" db="EMBL/GenBank/DDBJ databases">
        <authorList>
            <person name="Sun Q."/>
            <person name="Mori K."/>
        </authorList>
    </citation>
    <scope>NUCLEOTIDE SEQUENCE [LARGE SCALE GENOMIC DNA]</scope>
    <source>
        <strain evidence="1 2">CICC 10874</strain>
    </source>
</reference>
<evidence type="ECO:0000313" key="2">
    <source>
        <dbReference type="Proteomes" id="UP001589793"/>
    </source>
</evidence>
<dbReference type="Gene3D" id="1.25.40.10">
    <property type="entry name" value="Tetratricopeptide repeat domain"/>
    <property type="match status" value="1"/>
</dbReference>
<dbReference type="RefSeq" id="WP_376982685.1">
    <property type="nucleotide sequence ID" value="NZ_JBHLSV010000027.1"/>
</dbReference>
<comment type="caution">
    <text evidence="1">The sequence shown here is derived from an EMBL/GenBank/DDBJ whole genome shotgun (WGS) entry which is preliminary data.</text>
</comment>